<evidence type="ECO:0000259" key="7">
    <source>
        <dbReference type="Pfam" id="PF01120"/>
    </source>
</evidence>
<proteinExistence type="inferred from homology"/>
<dbReference type="InterPro" id="IPR000933">
    <property type="entry name" value="Glyco_hydro_29"/>
</dbReference>
<organism evidence="8 9">
    <name type="scientific">Aureibaculum algae</name>
    <dbReference type="NCBI Taxonomy" id="2584122"/>
    <lineage>
        <taxon>Bacteria</taxon>
        <taxon>Pseudomonadati</taxon>
        <taxon>Bacteroidota</taxon>
        <taxon>Flavobacteriia</taxon>
        <taxon>Flavobacteriales</taxon>
        <taxon>Flavobacteriaceae</taxon>
        <taxon>Aureibaculum</taxon>
    </lineage>
</organism>
<evidence type="ECO:0000313" key="9">
    <source>
        <dbReference type="Proteomes" id="UP000306229"/>
    </source>
</evidence>
<dbReference type="PANTHER" id="PTHR10030">
    <property type="entry name" value="ALPHA-L-FUCOSIDASE"/>
    <property type="match status" value="1"/>
</dbReference>
<name>A0A5B7TY39_9FLAO</name>
<dbReference type="AlphaFoldDB" id="A0A5B7TY39"/>
<accession>A0A5B7TY39</accession>
<dbReference type="PANTHER" id="PTHR10030:SF37">
    <property type="entry name" value="ALPHA-L-FUCOSIDASE-RELATED"/>
    <property type="match status" value="1"/>
</dbReference>
<keyword evidence="9" id="KW-1185">Reference proteome</keyword>
<dbReference type="GO" id="GO:0005764">
    <property type="term" value="C:lysosome"/>
    <property type="evidence" value="ECO:0007669"/>
    <property type="project" value="TreeGrafter"/>
</dbReference>
<dbReference type="OrthoDB" id="1389336at2"/>
<gene>
    <name evidence="8" type="ORF">FF125_18250</name>
</gene>
<dbReference type="Gene3D" id="3.20.20.80">
    <property type="entry name" value="Glycosidases"/>
    <property type="match status" value="1"/>
</dbReference>
<evidence type="ECO:0000256" key="6">
    <source>
        <dbReference type="ARBA" id="ARBA00023295"/>
    </source>
</evidence>
<dbReference type="InterPro" id="IPR057739">
    <property type="entry name" value="Glyco_hydro_29_N"/>
</dbReference>
<dbReference type="InterPro" id="IPR016286">
    <property type="entry name" value="FUC_metazoa-typ"/>
</dbReference>
<dbReference type="Gene3D" id="2.60.40.1180">
    <property type="entry name" value="Golgi alpha-mannosidase II"/>
    <property type="match status" value="1"/>
</dbReference>
<dbReference type="InterPro" id="IPR013780">
    <property type="entry name" value="Glyco_hydro_b"/>
</dbReference>
<evidence type="ECO:0000256" key="1">
    <source>
        <dbReference type="ARBA" id="ARBA00004071"/>
    </source>
</evidence>
<comment type="function">
    <text evidence="1">Alpha-L-fucosidase is responsible for hydrolyzing the alpha-1,6-linked fucose joined to the reducing-end N-acetylglucosamine of the carbohydrate moieties of glycoproteins.</text>
</comment>
<comment type="similarity">
    <text evidence="2">Belongs to the glycosyl hydrolase 29 family.</text>
</comment>
<dbReference type="Pfam" id="PF01120">
    <property type="entry name" value="Alpha_L_fucos"/>
    <property type="match status" value="1"/>
</dbReference>
<keyword evidence="5" id="KW-0378">Hydrolase</keyword>
<evidence type="ECO:0000256" key="4">
    <source>
        <dbReference type="ARBA" id="ARBA00022729"/>
    </source>
</evidence>
<dbReference type="Proteomes" id="UP000306229">
    <property type="component" value="Chromosome"/>
</dbReference>
<dbReference type="EC" id="3.2.1.51" evidence="3"/>
<dbReference type="GO" id="GO:0006004">
    <property type="term" value="P:fucose metabolic process"/>
    <property type="evidence" value="ECO:0007669"/>
    <property type="project" value="InterPro"/>
</dbReference>
<dbReference type="SMART" id="SM00812">
    <property type="entry name" value="Alpha_L_fucos"/>
    <property type="match status" value="1"/>
</dbReference>
<keyword evidence="4" id="KW-0732">Signal</keyword>
<evidence type="ECO:0000256" key="5">
    <source>
        <dbReference type="ARBA" id="ARBA00022801"/>
    </source>
</evidence>
<evidence type="ECO:0000256" key="2">
    <source>
        <dbReference type="ARBA" id="ARBA00007951"/>
    </source>
</evidence>
<evidence type="ECO:0000313" key="8">
    <source>
        <dbReference type="EMBL" id="QCX40293.1"/>
    </source>
</evidence>
<feature type="domain" description="Glycoside hydrolase family 29 N-terminal" evidence="7">
    <location>
        <begin position="43"/>
        <end position="416"/>
    </location>
</feature>
<protein>
    <recommendedName>
        <fullName evidence="3">alpha-L-fucosidase</fullName>
        <ecNumber evidence="3">3.2.1.51</ecNumber>
    </recommendedName>
</protein>
<reference evidence="8 9" key="1">
    <citation type="submission" date="2019-05" db="EMBL/GenBank/DDBJ databases">
        <title>Algicella ahnfeltiae gen. nov., sp. nov., a novel marine bacterium of the family Flavobacteriaceae isolated from a red alga.</title>
        <authorList>
            <person name="Nedashkovskaya O.I."/>
            <person name="Kukhlevskiy A.D."/>
            <person name="Kim S.-G."/>
            <person name="Zhukova N.V."/>
            <person name="Mikhailov V.V."/>
        </authorList>
    </citation>
    <scope>NUCLEOTIDE SEQUENCE [LARGE SCALE GENOMIC DNA]</scope>
    <source>
        <strain evidence="8 9">10Alg115</strain>
    </source>
</reference>
<dbReference type="InterPro" id="IPR017853">
    <property type="entry name" value="GH"/>
</dbReference>
<dbReference type="GO" id="GO:0016139">
    <property type="term" value="P:glycoside catabolic process"/>
    <property type="evidence" value="ECO:0007669"/>
    <property type="project" value="TreeGrafter"/>
</dbReference>
<keyword evidence="6" id="KW-0326">Glycosidase</keyword>
<dbReference type="EMBL" id="CP040749">
    <property type="protein sequence ID" value="QCX40293.1"/>
    <property type="molecule type" value="Genomic_DNA"/>
</dbReference>
<dbReference type="GO" id="GO:0004560">
    <property type="term" value="F:alpha-L-fucosidase activity"/>
    <property type="evidence" value="ECO:0007669"/>
    <property type="project" value="InterPro"/>
</dbReference>
<evidence type="ECO:0000256" key="3">
    <source>
        <dbReference type="ARBA" id="ARBA00012662"/>
    </source>
</evidence>
<sequence length="537" mass="61961">MNRTTMEVWLQIIIFKNLYHGMRPNIILVFVLGIFIGCQTKPQEKLEETVYQPTWESLAAHNTPDWFLDAKFGIYFHWGVYSKIGRGEWYPRQMYEEKDEGWGKDEREYHVETYGADVHYHDFVKDFTAEHFDAQDWAKLFKESGAKYVGPVAEHCDNFSNWDSEVNKYNSVAMGPKRDIVGELEKAIKGEGLKFVTTFHHSWEWGWYNTWSGLIDTTAVGFEDFYGEKTLPETFGKMSAGFDASGQSTGLIDPKYAPSRKFIDTWKAKIYEVVDRYEPDLLWFDSRLFVIPEKDRQEMVAHYYNKGEEWNKPVVMTYKNKDLPPNIAVIDLERGRFDEKTDFPWLTDDSFAWNSWSWRPELRLKTPDVIVDELIDITSKNGCLILNITPSADGLIPDEMRSGLLEIGKWLSKYGEAIYKTRPFITYGEGTTVLKKNHFGGVQGDGITYTAEDFRFTTKGETLYILQLGMPTSDQEFVLKSFADRGLAADVKIASIELLGSDEPVTWSQNERGLHLAAPQINPNKMALVYKAQMSQK</sequence>
<dbReference type="PIRSF" id="PIRSF001092">
    <property type="entry name" value="Alpha-L-fucosidase"/>
    <property type="match status" value="1"/>
</dbReference>
<dbReference type="SUPFAM" id="SSF51445">
    <property type="entry name" value="(Trans)glycosidases"/>
    <property type="match status" value="1"/>
</dbReference>
<dbReference type="KEGG" id="fbe:FF125_18250"/>